<proteinExistence type="predicted"/>
<dbReference type="RefSeq" id="WP_346757448.1">
    <property type="nucleotide sequence ID" value="NZ_JAUJEB010000001.1"/>
</dbReference>
<dbReference type="SUPFAM" id="SSF51338">
    <property type="entry name" value="Composite domain of metallo-dependent hydrolases"/>
    <property type="match status" value="1"/>
</dbReference>
<name>A0ABT8L2Z8_9BACT</name>
<gene>
    <name evidence="3" type="ORF">QQ020_08680</name>
</gene>
<evidence type="ECO:0000259" key="2">
    <source>
        <dbReference type="Pfam" id="PF01979"/>
    </source>
</evidence>
<evidence type="ECO:0000313" key="4">
    <source>
        <dbReference type="Proteomes" id="UP001172083"/>
    </source>
</evidence>
<dbReference type="PANTHER" id="PTHR43135:SF3">
    <property type="entry name" value="ALPHA-D-RIBOSE 1-METHYLPHOSPHONATE 5-TRIPHOSPHATE DIPHOSPHATASE"/>
    <property type="match status" value="1"/>
</dbReference>
<dbReference type="CDD" id="cd01299">
    <property type="entry name" value="Met_dep_hydrolase_A"/>
    <property type="match status" value="1"/>
</dbReference>
<feature type="chain" id="PRO_5047453286" evidence="1">
    <location>
        <begin position="24"/>
        <end position="435"/>
    </location>
</feature>
<organism evidence="3 4">
    <name type="scientific">Agaribacillus aureus</name>
    <dbReference type="NCBI Taxonomy" id="3051825"/>
    <lineage>
        <taxon>Bacteria</taxon>
        <taxon>Pseudomonadati</taxon>
        <taxon>Bacteroidota</taxon>
        <taxon>Cytophagia</taxon>
        <taxon>Cytophagales</taxon>
        <taxon>Splendidivirgaceae</taxon>
        <taxon>Agaribacillus</taxon>
    </lineage>
</organism>
<sequence length="435" mass="46564">MKRPISKLLAASFFCLSSQLCGAQKYFLHCGNLIDVKSGQVMSQMTVVINGNTIESVEKGYKNAGGKDQLIDLKDKTVMPGFIDLHVHIESETSPKKYEEQFRLNDADVAFRSTVYAKRTLMAGFTTVRDLGGTGVNIAMRKAIDAGYIDGPRIYTAGKAIATTGGHADPTNGVKKQLMGDPGPKEGVVNGPEDAKKAVRQRYKNGADLIKITATGGVLSVAKDGQGPQFTKEELAAIVETAADYGMITAAHAHGAEGMKRAVMAGITTIEHGTLMTTEVMDLMIAKGTYLVPTISAGKYVADKAKIPGYYPDVIVPKALQIGPQIQQTFQKAFQKGVKIAFGTDAGVFPHGENAKEFGYMVEAGMSPMEAIQAATITNAQVLKATDKIGALDKGLRADIVAADDNPIKNIKTLEQITFVMKDGKVYKHLAGNKK</sequence>
<protein>
    <submittedName>
        <fullName evidence="3">Amidohydrolase family protein</fullName>
    </submittedName>
</protein>
<feature type="signal peptide" evidence="1">
    <location>
        <begin position="1"/>
        <end position="23"/>
    </location>
</feature>
<dbReference type="Gene3D" id="3.20.20.140">
    <property type="entry name" value="Metal-dependent hydrolases"/>
    <property type="match status" value="1"/>
</dbReference>
<dbReference type="Gene3D" id="2.30.40.10">
    <property type="entry name" value="Urease, subunit C, domain 1"/>
    <property type="match status" value="1"/>
</dbReference>
<reference evidence="3" key="1">
    <citation type="submission" date="2023-06" db="EMBL/GenBank/DDBJ databases">
        <title>Genomic of Agaribacillus aureum.</title>
        <authorList>
            <person name="Wang G."/>
        </authorList>
    </citation>
    <scope>NUCLEOTIDE SEQUENCE</scope>
    <source>
        <strain evidence="3">BMA12</strain>
    </source>
</reference>
<evidence type="ECO:0000313" key="3">
    <source>
        <dbReference type="EMBL" id="MDN5212124.1"/>
    </source>
</evidence>
<dbReference type="EMBL" id="JAUJEB010000001">
    <property type="protein sequence ID" value="MDN5212124.1"/>
    <property type="molecule type" value="Genomic_DNA"/>
</dbReference>
<dbReference type="InterPro" id="IPR006680">
    <property type="entry name" value="Amidohydro-rel"/>
</dbReference>
<dbReference type="InterPro" id="IPR011059">
    <property type="entry name" value="Metal-dep_hydrolase_composite"/>
</dbReference>
<dbReference type="PANTHER" id="PTHR43135">
    <property type="entry name" value="ALPHA-D-RIBOSE 1-METHYLPHOSPHONATE 5-TRIPHOSPHATE DIPHOSPHATASE"/>
    <property type="match status" value="1"/>
</dbReference>
<dbReference type="InterPro" id="IPR051781">
    <property type="entry name" value="Metallo-dep_Hydrolase"/>
</dbReference>
<keyword evidence="4" id="KW-1185">Reference proteome</keyword>
<dbReference type="Proteomes" id="UP001172083">
    <property type="component" value="Unassembled WGS sequence"/>
</dbReference>
<accession>A0ABT8L2Z8</accession>
<feature type="domain" description="Amidohydrolase-related" evidence="2">
    <location>
        <begin position="77"/>
        <end position="426"/>
    </location>
</feature>
<dbReference type="InterPro" id="IPR057744">
    <property type="entry name" value="OTAase-like"/>
</dbReference>
<dbReference type="Pfam" id="PF01979">
    <property type="entry name" value="Amidohydro_1"/>
    <property type="match status" value="1"/>
</dbReference>
<evidence type="ECO:0000256" key="1">
    <source>
        <dbReference type="SAM" id="SignalP"/>
    </source>
</evidence>
<dbReference type="InterPro" id="IPR032466">
    <property type="entry name" value="Metal_Hydrolase"/>
</dbReference>
<dbReference type="SUPFAM" id="SSF51556">
    <property type="entry name" value="Metallo-dependent hydrolases"/>
    <property type="match status" value="1"/>
</dbReference>
<keyword evidence="1" id="KW-0732">Signal</keyword>
<comment type="caution">
    <text evidence="3">The sequence shown here is derived from an EMBL/GenBank/DDBJ whole genome shotgun (WGS) entry which is preliminary data.</text>
</comment>